<evidence type="ECO:0000256" key="2">
    <source>
        <dbReference type="SAM" id="SignalP"/>
    </source>
</evidence>
<dbReference type="Pfam" id="PF08237">
    <property type="entry name" value="PE-PPE"/>
    <property type="match status" value="1"/>
</dbReference>
<dbReference type="Proteomes" id="UP001060504">
    <property type="component" value="Unassembled WGS sequence"/>
</dbReference>
<sequence length="422" mass="42911">MRTAIRKAGVACGTAFASAALAVTTATGAWGANSALVVAGLETSSLHDAVMAQLLGGALQGQQRVSVNWPAEAAPYTGAGDMSLGDSINVGITNLDAQIDAALANLAAGEKVTVVGLSAGSLVVNEVLRQLAGDANAPGKELLTFVVVADSSRQKVIDKAKYNSQYDYTYQPAPQVKYDVSVVVAEFDGTHDFPDRWWNFTAVLNSIAGGIVGHIPVMFADLSKVPSTNIEVTTNTKGGTTTTYLVPSTTLPLVQLLPFLKSQEASLRKQVEKGYSRYDNKPSAARTLAVAPAVAEEVEDTVVPAAKTTVAAAVAAEPDVEAAETVSTGDDEADAADATEADAADAADAAEADTAEADAAEADAAEAEAVEADAVEADAVEADAAESDVAEANDDEGASASDSSDDSSSSASESADSSADSE</sequence>
<keyword evidence="2" id="KW-0732">Signal</keyword>
<keyword evidence="5" id="KW-1185">Reference proteome</keyword>
<dbReference type="EMBL" id="BPRH01002384">
    <property type="protein sequence ID" value="GJF17000.1"/>
    <property type="molecule type" value="Genomic_DNA"/>
</dbReference>
<proteinExistence type="predicted"/>
<evidence type="ECO:0000313" key="5">
    <source>
        <dbReference type="Proteomes" id="UP001060504"/>
    </source>
</evidence>
<dbReference type="InterPro" id="IPR013228">
    <property type="entry name" value="PE-PPE_C"/>
</dbReference>
<feature type="region of interest" description="Disordered" evidence="1">
    <location>
        <begin position="318"/>
        <end position="422"/>
    </location>
</feature>
<feature type="compositionally biased region" description="Acidic residues" evidence="1">
    <location>
        <begin position="329"/>
        <end position="397"/>
    </location>
</feature>
<gene>
    <name evidence="4" type="ORF">NGTWS1702_22760</name>
</gene>
<reference evidence="4 5" key="1">
    <citation type="submission" date="2021-08" db="EMBL/GenBank/DDBJ databases">
        <title>Draft genome sequence of Mycolicibacterium sp. NGTWS1702 strain.</title>
        <authorList>
            <person name="Matsumoto M."/>
            <person name="Tang B.C.C."/>
            <person name="Machida Y."/>
            <person name="Matoyama H."/>
            <person name="Kishihara T."/>
            <person name="Sato S."/>
            <person name="Kondo I."/>
            <person name="Sano M."/>
            <person name="Kato G."/>
        </authorList>
    </citation>
    <scope>NUCLEOTIDE SEQUENCE [LARGE SCALE GENOMIC DNA]</scope>
    <source>
        <strain evidence="4 5">NGTWSNA01</strain>
    </source>
</reference>
<evidence type="ECO:0000259" key="3">
    <source>
        <dbReference type="Pfam" id="PF08237"/>
    </source>
</evidence>
<protein>
    <recommendedName>
        <fullName evidence="3">PE-PPE domain-containing protein</fullName>
    </recommendedName>
</protein>
<name>A0ABQ4VHS4_9MYCO</name>
<organism evidence="4 5">
    <name type="scientific">Mycolicibacterium cyprinidarum</name>
    <dbReference type="NCBI Taxonomy" id="2860311"/>
    <lineage>
        <taxon>Bacteria</taxon>
        <taxon>Bacillati</taxon>
        <taxon>Actinomycetota</taxon>
        <taxon>Actinomycetes</taxon>
        <taxon>Mycobacteriales</taxon>
        <taxon>Mycobacteriaceae</taxon>
        <taxon>Mycolicibacterium</taxon>
    </lineage>
</organism>
<evidence type="ECO:0000313" key="4">
    <source>
        <dbReference type="EMBL" id="GJF17000.1"/>
    </source>
</evidence>
<feature type="compositionally biased region" description="Low complexity" evidence="1">
    <location>
        <begin position="398"/>
        <end position="422"/>
    </location>
</feature>
<dbReference type="InterPro" id="IPR029058">
    <property type="entry name" value="AB_hydrolase_fold"/>
</dbReference>
<feature type="domain" description="PE-PPE" evidence="3">
    <location>
        <begin position="61"/>
        <end position="275"/>
    </location>
</feature>
<dbReference type="SUPFAM" id="SSF53474">
    <property type="entry name" value="alpha/beta-Hydrolases"/>
    <property type="match status" value="1"/>
</dbReference>
<evidence type="ECO:0000256" key="1">
    <source>
        <dbReference type="SAM" id="MobiDB-lite"/>
    </source>
</evidence>
<comment type="caution">
    <text evidence="4">The sequence shown here is derived from an EMBL/GenBank/DDBJ whole genome shotgun (WGS) entry which is preliminary data.</text>
</comment>
<feature type="signal peptide" evidence="2">
    <location>
        <begin position="1"/>
        <end position="22"/>
    </location>
</feature>
<accession>A0ABQ4VHS4</accession>
<feature type="chain" id="PRO_5045835478" description="PE-PPE domain-containing protein" evidence="2">
    <location>
        <begin position="23"/>
        <end position="422"/>
    </location>
</feature>